<reference evidence="2 3" key="1">
    <citation type="submission" date="2019-01" db="EMBL/GenBank/DDBJ databases">
        <authorList>
            <person name="Chen W.-M."/>
        </authorList>
    </citation>
    <scope>NUCLEOTIDE SEQUENCE [LARGE SCALE GENOMIC DNA]</scope>
    <source>
        <strain evidence="2 3">FSY-9</strain>
    </source>
</reference>
<dbReference type="OrthoDB" id="4070623at2"/>
<keyword evidence="3" id="KW-1185">Reference proteome</keyword>
<name>A0A437N1X3_9SPHN</name>
<dbReference type="InterPro" id="IPR052726">
    <property type="entry name" value="Phage_Baseplate_Hub"/>
</dbReference>
<dbReference type="Proteomes" id="UP000282837">
    <property type="component" value="Unassembled WGS sequence"/>
</dbReference>
<proteinExistence type="predicted"/>
<protein>
    <submittedName>
        <fullName evidence="2">Phage late control D family protein</fullName>
    </submittedName>
</protein>
<comment type="caution">
    <text evidence="2">The sequence shown here is derived from an EMBL/GenBank/DDBJ whole genome shotgun (WGS) entry which is preliminary data.</text>
</comment>
<sequence>MAANIPDWRVVLDDGTDLTDKISPRLLELTLTEKREAGADELTLSLHNADGKLAVPATGRKLTLSLGWASGDDVAVGLVEKGSFVVDEVEEGGPPDRVTIRARSADLSNGHSRRRNRIWHNTTLGAVLSAIAARHSATASVHPDLAAQPIEHLEQANKSDVALVQDLGRRFDALATWKGGKLVFMPIGSTTNASGQTLPSHTITRNQGWGWRFQHAKRDAQNGAQAQYHDPTTGRRRTVATGGNNPHRLKRIYSSHAEATRAAASSAKRRQRGAYSFDYDLALADCTLRPNLRVALEGWSATVTSIKWLIESVETSMGAGGMKQRIRMESA</sequence>
<dbReference type="RefSeq" id="WP_127710478.1">
    <property type="nucleotide sequence ID" value="NZ_SACO01000011.1"/>
</dbReference>
<organism evidence="2 3">
    <name type="scientific">Novosphingobium umbonatum</name>
    <dbReference type="NCBI Taxonomy" id="1908524"/>
    <lineage>
        <taxon>Bacteria</taxon>
        <taxon>Pseudomonadati</taxon>
        <taxon>Pseudomonadota</taxon>
        <taxon>Alphaproteobacteria</taxon>
        <taxon>Sphingomonadales</taxon>
        <taxon>Sphingomonadaceae</taxon>
        <taxon>Novosphingobium</taxon>
    </lineage>
</organism>
<dbReference type="AlphaFoldDB" id="A0A437N1X3"/>
<dbReference type="Pfam" id="PF05954">
    <property type="entry name" value="Phage_GPD"/>
    <property type="match status" value="1"/>
</dbReference>
<dbReference type="PANTHER" id="PTHR35862:SF3">
    <property type="entry name" value="FELS-2 PROPHAGE PROTEIN"/>
    <property type="match status" value="1"/>
</dbReference>
<evidence type="ECO:0000313" key="2">
    <source>
        <dbReference type="EMBL" id="RVU03917.1"/>
    </source>
</evidence>
<dbReference type="PANTHER" id="PTHR35862">
    <property type="entry name" value="FELS-2 PROPHAGE PROTEIN"/>
    <property type="match status" value="1"/>
</dbReference>
<feature type="region of interest" description="Disordered" evidence="1">
    <location>
        <begin position="220"/>
        <end position="245"/>
    </location>
</feature>
<accession>A0A437N1X3</accession>
<dbReference type="SUPFAM" id="SSF69279">
    <property type="entry name" value="Phage tail proteins"/>
    <property type="match status" value="1"/>
</dbReference>
<evidence type="ECO:0000313" key="3">
    <source>
        <dbReference type="Proteomes" id="UP000282837"/>
    </source>
</evidence>
<dbReference type="EMBL" id="SACO01000011">
    <property type="protein sequence ID" value="RVU03917.1"/>
    <property type="molecule type" value="Genomic_DNA"/>
</dbReference>
<gene>
    <name evidence="2" type="ORF">EOE18_13745</name>
</gene>
<evidence type="ECO:0000256" key="1">
    <source>
        <dbReference type="SAM" id="MobiDB-lite"/>
    </source>
</evidence>